<feature type="chain" id="PRO_5019466032" evidence="2">
    <location>
        <begin position="40"/>
        <end position="1070"/>
    </location>
</feature>
<dbReference type="InterPro" id="IPR005546">
    <property type="entry name" value="Autotransporte_beta"/>
</dbReference>
<dbReference type="PANTHER" id="PTHR35037">
    <property type="entry name" value="C-TERMINAL REGION OF AIDA-LIKE PROTEIN"/>
    <property type="match status" value="1"/>
</dbReference>
<comment type="caution">
    <text evidence="4">The sequence shown here is derived from an EMBL/GenBank/DDBJ whole genome shotgun (WGS) entry which is preliminary data.</text>
</comment>
<reference evidence="4 5" key="1">
    <citation type="submission" date="2018-12" db="EMBL/GenBank/DDBJ databases">
        <title>Mesorhizobium carbonis sp. nov., isolated from coal mine water.</title>
        <authorList>
            <person name="Xin W."/>
            <person name="Xu Z."/>
            <person name="Xiang F."/>
            <person name="Zhang J."/>
            <person name="Xi L."/>
            <person name="Liu J."/>
        </authorList>
    </citation>
    <scope>NUCLEOTIDE SEQUENCE [LARGE SCALE GENOMIC DNA]</scope>
    <source>
        <strain evidence="4 5">B2.3</strain>
    </source>
</reference>
<dbReference type="Gene3D" id="2.160.20.20">
    <property type="match status" value="1"/>
</dbReference>
<gene>
    <name evidence="4" type="ORF">EJC49_02560</name>
</gene>
<name>A0A429Z2Y4_9HYPH</name>
<dbReference type="SUPFAM" id="SSF56219">
    <property type="entry name" value="DNase I-like"/>
    <property type="match status" value="1"/>
</dbReference>
<protein>
    <submittedName>
        <fullName evidence="4">Autotransporter domain-containing protein</fullName>
    </submittedName>
</protein>
<evidence type="ECO:0000313" key="4">
    <source>
        <dbReference type="EMBL" id="RST88038.1"/>
    </source>
</evidence>
<evidence type="ECO:0000256" key="2">
    <source>
        <dbReference type="SAM" id="SignalP"/>
    </source>
</evidence>
<organism evidence="4 5">
    <name type="scientific">Aquibium carbonis</name>
    <dbReference type="NCBI Taxonomy" id="2495581"/>
    <lineage>
        <taxon>Bacteria</taxon>
        <taxon>Pseudomonadati</taxon>
        <taxon>Pseudomonadota</taxon>
        <taxon>Alphaproteobacteria</taxon>
        <taxon>Hyphomicrobiales</taxon>
        <taxon>Phyllobacteriaceae</taxon>
        <taxon>Aquibium</taxon>
    </lineage>
</organism>
<dbReference type="Gene3D" id="3.60.10.10">
    <property type="entry name" value="Endonuclease/exonuclease/phosphatase"/>
    <property type="match status" value="1"/>
</dbReference>
<dbReference type="EMBL" id="RWKW01000005">
    <property type="protein sequence ID" value="RST88038.1"/>
    <property type="molecule type" value="Genomic_DNA"/>
</dbReference>
<dbReference type="PROSITE" id="PS51208">
    <property type="entry name" value="AUTOTRANSPORTER"/>
    <property type="match status" value="1"/>
</dbReference>
<dbReference type="SUPFAM" id="SSF51126">
    <property type="entry name" value="Pectin lyase-like"/>
    <property type="match status" value="1"/>
</dbReference>
<dbReference type="Gene3D" id="2.40.128.130">
    <property type="entry name" value="Autotransporter beta-domain"/>
    <property type="match status" value="1"/>
</dbReference>
<proteinExistence type="predicted"/>
<sequence length="1070" mass="114303">MSHKLHYRSSQNARFSSTSTLAIALCCAALSTFPTGASAEDGTFRMITINTWGDRFRSDLTQISDFLITGNYDVIAWQELRANSAYARDVPGILENGGLGAYASTQTGDTGFTYRLDGTAGGVNGSGTQGNRFSYLTLDAQNMMPQTTLASVHFDYADSSTGRIGEAKNILNWTAGIDGPVIVVGDFNAGDVSERGLHHVDQQKLLLRNYLRSNNSFYYQLLTQYAVDRTQLDTFITENRGKTLANSDIPDSMFVDETYPVAGNTPVTMNILKKQFIMLQREDEREQFAPHPLKDGSTTWPSAGEDATNTWPSWDRVRIDHFMASRPYGKWWQLVDDPANQYVGTIDEVAYANDGRTPLTDHEVVAHDIKWVGPAIEKYTDSSDAERNRLVWGEAAAVFDDKDKVFYLTRNNMRTDVYLGQVSDDNGIPTLTGLTLDEKKTLLDCLSTDSRFQQAILEYCIDDHSFIGETLITDGGIVIVDEDAALGGAAAALHLSNGTLRIAGTTMTSLDREVVLEGTGGGLDIASAGNSVTLARTISGNGALTKTGLGELDLTGTNTYTGETLIAVGLLSVNGSIASSSLTTILDGGTLGGIGTIGDLRVSKGGTLAPGNSIGTLHVDGDVTFDEGSTYQVEVDEYGETDRLIATGTIQIDGGRLYFMPSTGNYLPYTEYEILSAAGGITGSFASIGSSAAFLLPHLTYGEYGVSMLLTRNDVFFSEVATTRNARSVARAVDELAAGNAVYDGIVTLDAASADAGFRQLSGELYPSIVGAFADDSRFARDVVTDRMARLPAVGFEKAEWQSWIQAYGNWGRSKAEGIADLTHNSGGVLFGFDTLAGANSRLGFMAGYGATSFSSRGYSASADANSFIFGVYGATALDRLRLTYGSNLAISKVDTSRNVAFGGFSDQLSADVDVNTAQIFGEAAYAFRLPGGTIEPFAGLAHVHARSGSFTEQGGSAALSGDAMRYDATFVSFGLRASTEMMLGTTPMRLNAEAGWRHAFTNRPETSLTFAGGLPFSVEGAPVNLDTAFLKAGVQFELQQNATVSLDYSGGLSADGGNHGLNASLKLAF</sequence>
<keyword evidence="1 2" id="KW-0732">Signal</keyword>
<dbReference type="Pfam" id="PF03372">
    <property type="entry name" value="Exo_endo_phos"/>
    <property type="match status" value="1"/>
</dbReference>
<dbReference type="Pfam" id="PF03797">
    <property type="entry name" value="Autotransporter"/>
    <property type="match status" value="1"/>
</dbReference>
<dbReference type="NCBIfam" id="TIGR01414">
    <property type="entry name" value="autotrans_barl"/>
    <property type="match status" value="1"/>
</dbReference>
<evidence type="ECO:0000259" key="3">
    <source>
        <dbReference type="PROSITE" id="PS51208"/>
    </source>
</evidence>
<dbReference type="Proteomes" id="UP000278398">
    <property type="component" value="Unassembled WGS sequence"/>
</dbReference>
<dbReference type="InterPro" id="IPR036709">
    <property type="entry name" value="Autotransporte_beta_dom_sf"/>
</dbReference>
<dbReference type="InterPro" id="IPR011050">
    <property type="entry name" value="Pectin_lyase_fold/virulence"/>
</dbReference>
<dbReference type="InterPro" id="IPR036691">
    <property type="entry name" value="Endo/exonu/phosph_ase_sf"/>
</dbReference>
<dbReference type="AlphaFoldDB" id="A0A429Z2Y4"/>
<evidence type="ECO:0000256" key="1">
    <source>
        <dbReference type="ARBA" id="ARBA00022729"/>
    </source>
</evidence>
<dbReference type="InterPro" id="IPR012332">
    <property type="entry name" value="Autotransporter_pectin_lyase_C"/>
</dbReference>
<dbReference type="OrthoDB" id="9804931at2"/>
<dbReference type="InterPro" id="IPR006315">
    <property type="entry name" value="OM_autotransptr_brl_dom"/>
</dbReference>
<evidence type="ECO:0000313" key="5">
    <source>
        <dbReference type="Proteomes" id="UP000278398"/>
    </source>
</evidence>
<accession>A0A429Z2Y4</accession>
<dbReference type="PANTHER" id="PTHR35037:SF3">
    <property type="entry name" value="C-TERMINAL REGION OF AIDA-LIKE PROTEIN"/>
    <property type="match status" value="1"/>
</dbReference>
<feature type="domain" description="Autotransporter" evidence="3">
    <location>
        <begin position="796"/>
        <end position="1070"/>
    </location>
</feature>
<dbReference type="NCBIfam" id="TIGR02601">
    <property type="entry name" value="autotrns_rpt"/>
    <property type="match status" value="1"/>
</dbReference>
<dbReference type="GO" id="GO:0003824">
    <property type="term" value="F:catalytic activity"/>
    <property type="evidence" value="ECO:0007669"/>
    <property type="project" value="InterPro"/>
</dbReference>
<dbReference type="GO" id="GO:0019867">
    <property type="term" value="C:outer membrane"/>
    <property type="evidence" value="ECO:0007669"/>
    <property type="project" value="InterPro"/>
</dbReference>
<keyword evidence="5" id="KW-1185">Reference proteome</keyword>
<dbReference type="InterPro" id="IPR013425">
    <property type="entry name" value="Autotrns_rpt"/>
</dbReference>
<dbReference type="SUPFAM" id="SSF103515">
    <property type="entry name" value="Autotransporter"/>
    <property type="match status" value="1"/>
</dbReference>
<dbReference type="SMART" id="SM00869">
    <property type="entry name" value="Autotransporter"/>
    <property type="match status" value="1"/>
</dbReference>
<feature type="signal peptide" evidence="2">
    <location>
        <begin position="1"/>
        <end position="39"/>
    </location>
</feature>
<dbReference type="InterPro" id="IPR005135">
    <property type="entry name" value="Endo/exonuclease/phosphatase"/>
</dbReference>
<dbReference type="InterPro" id="IPR051551">
    <property type="entry name" value="Autotransporter_adhesion"/>
</dbReference>